<feature type="non-terminal residue" evidence="1">
    <location>
        <position position="1"/>
    </location>
</feature>
<dbReference type="EMBL" id="KI964332">
    <property type="protein sequence ID" value="EUC39562.1"/>
    <property type="molecule type" value="Genomic_DNA"/>
</dbReference>
<gene>
    <name evidence="1" type="ORF">COCMIDRAFT_46428</name>
</gene>
<evidence type="ECO:0000313" key="1">
    <source>
        <dbReference type="EMBL" id="EUC39562.1"/>
    </source>
</evidence>
<proteinExistence type="predicted"/>
<dbReference type="AlphaFoldDB" id="W6YJM0"/>
<dbReference type="KEGG" id="bor:COCMIDRAFT_46428"/>
<organism evidence="1 2">
    <name type="scientific">Bipolaris oryzae ATCC 44560</name>
    <dbReference type="NCBI Taxonomy" id="930090"/>
    <lineage>
        <taxon>Eukaryota</taxon>
        <taxon>Fungi</taxon>
        <taxon>Dikarya</taxon>
        <taxon>Ascomycota</taxon>
        <taxon>Pezizomycotina</taxon>
        <taxon>Dothideomycetes</taxon>
        <taxon>Pleosporomycetidae</taxon>
        <taxon>Pleosporales</taxon>
        <taxon>Pleosporineae</taxon>
        <taxon>Pleosporaceae</taxon>
        <taxon>Bipolaris</taxon>
    </lineage>
</organism>
<accession>W6YJM0</accession>
<reference evidence="1 2" key="1">
    <citation type="journal article" date="2013" name="PLoS Genet.">
        <title>Comparative genome structure, secondary metabolite, and effector coding capacity across Cochliobolus pathogens.</title>
        <authorList>
            <person name="Condon B.J."/>
            <person name="Leng Y."/>
            <person name="Wu D."/>
            <person name="Bushley K.E."/>
            <person name="Ohm R.A."/>
            <person name="Otillar R."/>
            <person name="Martin J."/>
            <person name="Schackwitz W."/>
            <person name="Grimwood J."/>
            <person name="MohdZainudin N."/>
            <person name="Xue C."/>
            <person name="Wang R."/>
            <person name="Manning V.A."/>
            <person name="Dhillon B."/>
            <person name="Tu Z.J."/>
            <person name="Steffenson B.J."/>
            <person name="Salamov A."/>
            <person name="Sun H."/>
            <person name="Lowry S."/>
            <person name="LaButti K."/>
            <person name="Han J."/>
            <person name="Copeland A."/>
            <person name="Lindquist E."/>
            <person name="Barry K."/>
            <person name="Schmutz J."/>
            <person name="Baker S.E."/>
            <person name="Ciuffetti L.M."/>
            <person name="Grigoriev I.V."/>
            <person name="Zhong S."/>
            <person name="Turgeon B.G."/>
        </authorList>
    </citation>
    <scope>NUCLEOTIDE SEQUENCE [LARGE SCALE GENOMIC DNA]</scope>
    <source>
        <strain evidence="1 2">ATCC 44560</strain>
    </source>
</reference>
<keyword evidence="2" id="KW-1185">Reference proteome</keyword>
<feature type="non-terminal residue" evidence="1">
    <location>
        <position position="59"/>
    </location>
</feature>
<dbReference type="RefSeq" id="XP_007693919.1">
    <property type="nucleotide sequence ID" value="XM_007695729.1"/>
</dbReference>
<name>W6YJM0_COCMI</name>
<protein>
    <submittedName>
        <fullName evidence="1">Uncharacterized protein</fullName>
    </submittedName>
</protein>
<dbReference type="HOGENOM" id="CLU_2967193_0_0_1"/>
<dbReference type="Proteomes" id="UP000054032">
    <property type="component" value="Unassembled WGS sequence"/>
</dbReference>
<evidence type="ECO:0000313" key="2">
    <source>
        <dbReference type="Proteomes" id="UP000054032"/>
    </source>
</evidence>
<sequence length="59" mass="7002">ARIRNVDITYYFMRDNLIENIFNLVYENTMIILANNLTSTTNINKFKDFISRVNVVNLD</sequence>
<dbReference type="GeneID" id="19124318"/>